<keyword evidence="1" id="KW-0175">Coiled coil</keyword>
<dbReference type="Pfam" id="PF20591">
    <property type="entry name" value="DUF6792"/>
    <property type="match status" value="1"/>
</dbReference>
<dbReference type="InterPro" id="IPR046742">
    <property type="entry name" value="DUF6792"/>
</dbReference>
<proteinExistence type="predicted"/>
<dbReference type="PATRIC" id="fig|284581.3.peg.3343"/>
<sequence>MSDNQVLDTNELRLRLTNLQYQNMSNEQFSAEVQRIYMEETGEKLPVSVQVVRSSDLKKVNSDIPSSYDGTAIHFYSKEKNTNEIYVISQGSAQLDDWTYNIRAMQAGKENSQAKNTDIFAQEAKEKFMKESKMDTDATMIGLSHSLAHNNNTVSQLMFDTFDEIYSANGAQTNYYQQYNTDATFRAKVNKEFNIDYGDERKVYDVNPAQLESFALSYYGKKGANVHQLISSDDPLNAISSNTRGFFTLGDVTVIDTDAEHPGLQSLMGKMPDSEVADLQKIAIEYADMYAKNASNNEIIQELTGVNMDLVTKFQESDGIWGGIKTYFTDSKEIDDMIEDVNEKFPPLLDKVKKVTSNSDAIFDDLYKGNYISADQKKVAVEEMNNIQDILDDMEQSISDMQATRDLAASGYETSVLGGDIGSGIRLFNDAKKLAKSFENLNKALGPAMDIIGKGHSINEILNALAIGENKAYIGGDMILMSGKNQEIKINISAAVRMYQEGQASLAEKSTLITKYSNAFQQEVTEDSAQQKQKIMTEINDIEGNPSAHMDLLMRHIFSIYPIRVESAQVHDNLQPLTGLDISHIIDELNKTVTESNKFLESTRSGIEKLFVKDHDVSMLFDLYAGGK</sequence>
<dbReference type="OrthoDB" id="2712710at2"/>
<evidence type="ECO:0000313" key="4">
    <source>
        <dbReference type="Proteomes" id="UP000037558"/>
    </source>
</evidence>
<name>A0A0M0KFP7_9BACI</name>
<reference evidence="4" key="1">
    <citation type="submission" date="2015-08" db="EMBL/GenBank/DDBJ databases">
        <title>Fjat-14210 dsm16467.</title>
        <authorList>
            <person name="Liu B."/>
            <person name="Wang J."/>
            <person name="Zhu Y."/>
            <person name="Liu G."/>
            <person name="Chen Q."/>
            <person name="Chen Z."/>
            <person name="Lan J."/>
            <person name="Che J."/>
            <person name="Ge C."/>
            <person name="Shi H."/>
            <person name="Pan Z."/>
            <person name="Liu X."/>
        </authorList>
    </citation>
    <scope>NUCLEOTIDE SEQUENCE [LARGE SCALE GENOMIC DNA]</scope>
    <source>
        <strain evidence="4">DSM 16467</strain>
    </source>
</reference>
<dbReference type="RefSeq" id="WP_053403673.1">
    <property type="nucleotide sequence ID" value="NZ_JAUKEN010000003.1"/>
</dbReference>
<dbReference type="EMBL" id="LILC01000037">
    <property type="protein sequence ID" value="KOO37238.1"/>
    <property type="molecule type" value="Genomic_DNA"/>
</dbReference>
<evidence type="ECO:0000256" key="1">
    <source>
        <dbReference type="SAM" id="Coils"/>
    </source>
</evidence>
<evidence type="ECO:0000259" key="2">
    <source>
        <dbReference type="Pfam" id="PF20591"/>
    </source>
</evidence>
<evidence type="ECO:0000313" key="3">
    <source>
        <dbReference type="EMBL" id="KOO37238.1"/>
    </source>
</evidence>
<organism evidence="3 4">
    <name type="scientific">Priestia koreensis</name>
    <dbReference type="NCBI Taxonomy" id="284581"/>
    <lineage>
        <taxon>Bacteria</taxon>
        <taxon>Bacillati</taxon>
        <taxon>Bacillota</taxon>
        <taxon>Bacilli</taxon>
        <taxon>Bacillales</taxon>
        <taxon>Bacillaceae</taxon>
        <taxon>Priestia</taxon>
    </lineage>
</organism>
<dbReference type="AlphaFoldDB" id="A0A0M0KFP7"/>
<comment type="caution">
    <text evidence="3">The sequence shown here is derived from an EMBL/GenBank/DDBJ whole genome shotgun (WGS) entry which is preliminary data.</text>
</comment>
<accession>A0A0M0KFP7</accession>
<keyword evidence="4" id="KW-1185">Reference proteome</keyword>
<feature type="coiled-coil region" evidence="1">
    <location>
        <begin position="377"/>
        <end position="404"/>
    </location>
</feature>
<protein>
    <recommendedName>
        <fullName evidence="2">DUF6792 domain-containing protein</fullName>
    </recommendedName>
</protein>
<dbReference type="Proteomes" id="UP000037558">
    <property type="component" value="Unassembled WGS sequence"/>
</dbReference>
<gene>
    <name evidence="3" type="ORF">AMD01_22450</name>
</gene>
<feature type="domain" description="DUF6792" evidence="2">
    <location>
        <begin position="20"/>
        <end position="237"/>
    </location>
</feature>